<accession>A0A0A8KZ62</accession>
<dbReference type="Gene3D" id="3.10.20.90">
    <property type="entry name" value="Phosphatidylinositol 3-kinase Catalytic Subunit, Chain A, domain 1"/>
    <property type="match status" value="1"/>
</dbReference>
<dbReference type="InterPro" id="IPR029071">
    <property type="entry name" value="Ubiquitin-like_domsf"/>
</dbReference>
<dbReference type="InterPro" id="IPR031765">
    <property type="entry name" value="Mdy2_get4-bd"/>
</dbReference>
<evidence type="ECO:0000313" key="3">
    <source>
        <dbReference type="Proteomes" id="UP000031516"/>
    </source>
</evidence>
<dbReference type="Proteomes" id="UP000031516">
    <property type="component" value="Unassembled WGS sequence"/>
</dbReference>
<dbReference type="EMBL" id="CCBQ010000004">
    <property type="protein sequence ID" value="CDO91863.1"/>
    <property type="molecule type" value="Genomic_DNA"/>
</dbReference>
<dbReference type="Pfam" id="PF00240">
    <property type="entry name" value="ubiquitin"/>
    <property type="match status" value="1"/>
</dbReference>
<protein>
    <submittedName>
        <fullName evidence="2">WGS project CCBQ000000000 data, contig 00107</fullName>
    </submittedName>
</protein>
<dbReference type="SUPFAM" id="SSF54236">
    <property type="entry name" value="Ubiquitin-like"/>
    <property type="match status" value="1"/>
</dbReference>
<evidence type="ECO:0000259" key="1">
    <source>
        <dbReference type="PROSITE" id="PS50053"/>
    </source>
</evidence>
<organism evidence="2 3">
    <name type="scientific">Kluyveromyces dobzhanskii CBS 2104</name>
    <dbReference type="NCBI Taxonomy" id="1427455"/>
    <lineage>
        <taxon>Eukaryota</taxon>
        <taxon>Fungi</taxon>
        <taxon>Dikarya</taxon>
        <taxon>Ascomycota</taxon>
        <taxon>Saccharomycotina</taxon>
        <taxon>Saccharomycetes</taxon>
        <taxon>Saccharomycetales</taxon>
        <taxon>Saccharomycetaceae</taxon>
        <taxon>Kluyveromyces</taxon>
    </lineage>
</organism>
<gene>
    <name evidence="2" type="ORF">KLDO_g195</name>
</gene>
<evidence type="ECO:0000313" key="2">
    <source>
        <dbReference type="EMBL" id="CDO91863.1"/>
    </source>
</evidence>
<feature type="domain" description="Ubiquitin-like" evidence="1">
    <location>
        <begin position="60"/>
        <end position="139"/>
    </location>
</feature>
<reference evidence="2 3" key="1">
    <citation type="submission" date="2014-03" db="EMBL/GenBank/DDBJ databases">
        <title>The genome of Kluyveromyces dobzhanskii.</title>
        <authorList>
            <person name="Nystedt B."/>
            <person name="Astrom S."/>
        </authorList>
    </citation>
    <scope>NUCLEOTIDE SEQUENCE [LARGE SCALE GENOMIC DNA]</scope>
    <source>
        <strain evidence="2 3">CBS 2104</strain>
    </source>
</reference>
<name>A0A0A8KZ62_9SACH</name>
<dbReference type="Pfam" id="PF16843">
    <property type="entry name" value="Get5_bdg"/>
    <property type="match status" value="1"/>
</dbReference>
<keyword evidence="3" id="KW-1185">Reference proteome</keyword>
<sequence length="203" mass="22451">MSESDFFSKFLTLAALNEPKLSSNFRKPLHEVSNLGVSLPPLRYKYDPTKSRVKGTSQDVTLTIKSIKPPKFSVSKTFESTQTVGQIKEFLVETESEIHTTSQVRLLLKGKVLHDAQLISDFNQDKVALMAMVSKAEKPVEPAPEPISEPMDVDLEDPQLDLASQTGIVLPWDKIKAVLENSLDAAAAATALERLKTGWELSK</sequence>
<proteinExistence type="predicted"/>
<dbReference type="PROSITE" id="PS50053">
    <property type="entry name" value="UBIQUITIN_2"/>
    <property type="match status" value="1"/>
</dbReference>
<dbReference type="Gene3D" id="1.10.286.70">
    <property type="entry name" value="Get5 dimerization domain"/>
    <property type="match status" value="1"/>
</dbReference>
<dbReference type="Pfam" id="PF18514">
    <property type="entry name" value="MDY2_C"/>
    <property type="match status" value="1"/>
</dbReference>
<dbReference type="InterPro" id="IPR000626">
    <property type="entry name" value="Ubiquitin-like_dom"/>
</dbReference>
<dbReference type="AlphaFoldDB" id="A0A0A8KZ62"/>
<comment type="caution">
    <text evidence="2">The sequence shown here is derived from an EMBL/GenBank/DDBJ whole genome shotgun (WGS) entry which is preliminary data.</text>
</comment>
<dbReference type="InterPro" id="IPR040474">
    <property type="entry name" value="MDY2_C"/>
</dbReference>
<dbReference type="OrthoDB" id="4067208at2759"/>